<organism evidence="9 10">
    <name type="scientific">Labrys wisconsinensis</name>
    <dbReference type="NCBI Taxonomy" id="425677"/>
    <lineage>
        <taxon>Bacteria</taxon>
        <taxon>Pseudomonadati</taxon>
        <taxon>Pseudomonadota</taxon>
        <taxon>Alphaproteobacteria</taxon>
        <taxon>Hyphomicrobiales</taxon>
        <taxon>Xanthobacteraceae</taxon>
        <taxon>Labrys</taxon>
    </lineage>
</organism>
<dbReference type="InterPro" id="IPR002811">
    <property type="entry name" value="Asp_DH"/>
</dbReference>
<name>A0ABU0J0W7_9HYPH</name>
<comment type="catalytic activity">
    <reaction evidence="6">
        <text>L-aspartate + NADP(+) + H2O = oxaloacetate + NH4(+) + NADPH + H(+)</text>
        <dbReference type="Rhea" id="RHEA:11784"/>
        <dbReference type="ChEBI" id="CHEBI:15377"/>
        <dbReference type="ChEBI" id="CHEBI:15378"/>
        <dbReference type="ChEBI" id="CHEBI:16452"/>
        <dbReference type="ChEBI" id="CHEBI:28938"/>
        <dbReference type="ChEBI" id="CHEBI:29991"/>
        <dbReference type="ChEBI" id="CHEBI:57783"/>
        <dbReference type="ChEBI" id="CHEBI:58349"/>
        <dbReference type="EC" id="1.4.1.21"/>
    </reaction>
</comment>
<evidence type="ECO:0000256" key="3">
    <source>
        <dbReference type="ARBA" id="ARBA00022857"/>
    </source>
</evidence>
<dbReference type="PANTHER" id="PTHR31873">
    <property type="entry name" value="L-ASPARTATE DEHYDROGENASE-RELATED"/>
    <property type="match status" value="1"/>
</dbReference>
<dbReference type="Gene3D" id="3.30.360.10">
    <property type="entry name" value="Dihydrodipicolinate Reductase, domain 2"/>
    <property type="match status" value="1"/>
</dbReference>
<comment type="caution">
    <text evidence="9">The sequence shown here is derived from an EMBL/GenBank/DDBJ whole genome shotgun (WGS) entry which is preliminary data.</text>
</comment>
<evidence type="ECO:0000256" key="2">
    <source>
        <dbReference type="ARBA" id="ARBA00022642"/>
    </source>
</evidence>
<dbReference type="HAMAP" id="MF_01265">
    <property type="entry name" value="NadX"/>
    <property type="match status" value="1"/>
</dbReference>
<feature type="domain" description="Aspartate dehydrogenase" evidence="7">
    <location>
        <begin position="173"/>
        <end position="259"/>
    </location>
</feature>
<comment type="miscellaneous">
    <text evidence="6">The iminoaspartate product is unstable in aqueous solution and can decompose to oxaloacetate and ammonia.</text>
</comment>
<dbReference type="Pfam" id="PF01958">
    <property type="entry name" value="Asp_DH_C"/>
    <property type="match status" value="1"/>
</dbReference>
<dbReference type="InterPro" id="IPR005106">
    <property type="entry name" value="Asp/hSer_DH_NAD-bd"/>
</dbReference>
<feature type="domain" description="Aspartate/homoserine dehydrogenase NAD-binding" evidence="8">
    <location>
        <begin position="17"/>
        <end position="126"/>
    </location>
</feature>
<dbReference type="SUPFAM" id="SSF51735">
    <property type="entry name" value="NAD(P)-binding Rossmann-fold domains"/>
    <property type="match status" value="1"/>
</dbReference>
<keyword evidence="4 6" id="KW-0560">Oxidoreductase</keyword>
<feature type="active site" evidence="6">
    <location>
        <position position="225"/>
    </location>
</feature>
<comment type="catalytic activity">
    <reaction evidence="6">
        <text>L-aspartate + NAD(+) + H2O = oxaloacetate + NH4(+) + NADH + H(+)</text>
        <dbReference type="Rhea" id="RHEA:11788"/>
        <dbReference type="ChEBI" id="CHEBI:15377"/>
        <dbReference type="ChEBI" id="CHEBI:15378"/>
        <dbReference type="ChEBI" id="CHEBI:16452"/>
        <dbReference type="ChEBI" id="CHEBI:28938"/>
        <dbReference type="ChEBI" id="CHEBI:29991"/>
        <dbReference type="ChEBI" id="CHEBI:57540"/>
        <dbReference type="ChEBI" id="CHEBI:57945"/>
        <dbReference type="EC" id="1.4.1.21"/>
    </reaction>
</comment>
<protein>
    <recommendedName>
        <fullName evidence="6">L-aspartate dehydrogenase</fullName>
        <ecNumber evidence="6">1.4.1.21</ecNumber>
    </recommendedName>
</protein>
<dbReference type="InterPro" id="IPR011182">
    <property type="entry name" value="L-Asp_DH"/>
</dbReference>
<proteinExistence type="inferred from homology"/>
<keyword evidence="2 6" id="KW-0662">Pyridine nucleotide biosynthesis</keyword>
<dbReference type="GO" id="GO:0033735">
    <property type="term" value="F:aspartate dehydrogenase [NAD(P)+] activity"/>
    <property type="evidence" value="ECO:0007669"/>
    <property type="project" value="UniProtKB-EC"/>
</dbReference>
<reference evidence="9 10" key="1">
    <citation type="submission" date="2023-07" db="EMBL/GenBank/DDBJ databases">
        <title>Genomic Encyclopedia of Type Strains, Phase IV (KMG-IV): sequencing the most valuable type-strain genomes for metagenomic binning, comparative biology and taxonomic classification.</title>
        <authorList>
            <person name="Goeker M."/>
        </authorList>
    </citation>
    <scope>NUCLEOTIDE SEQUENCE [LARGE SCALE GENOMIC DNA]</scope>
    <source>
        <strain evidence="9 10">DSM 19619</strain>
    </source>
</reference>
<comment type="pathway">
    <text evidence="6">Cofactor biosynthesis; NAD(+) biosynthesis; iminoaspartate from L-aspartate (dehydrogenase route): step 1/1.</text>
</comment>
<dbReference type="SUPFAM" id="SSF55347">
    <property type="entry name" value="Glyceraldehyde-3-phosphate dehydrogenase-like, C-terminal domain"/>
    <property type="match status" value="1"/>
</dbReference>
<evidence type="ECO:0000256" key="4">
    <source>
        <dbReference type="ARBA" id="ARBA00023002"/>
    </source>
</evidence>
<dbReference type="InterPro" id="IPR020626">
    <property type="entry name" value="Asp_DH_prok"/>
</dbReference>
<evidence type="ECO:0000313" key="10">
    <source>
        <dbReference type="Proteomes" id="UP001242480"/>
    </source>
</evidence>
<evidence type="ECO:0000259" key="7">
    <source>
        <dbReference type="Pfam" id="PF01958"/>
    </source>
</evidence>
<keyword evidence="10" id="KW-1185">Reference proteome</keyword>
<feature type="binding site" evidence="6">
    <location>
        <position position="129"/>
    </location>
    <ligand>
        <name>NAD(+)</name>
        <dbReference type="ChEBI" id="CHEBI:57540"/>
    </ligand>
</feature>
<dbReference type="Pfam" id="PF03447">
    <property type="entry name" value="NAD_binding_3"/>
    <property type="match status" value="1"/>
</dbReference>
<evidence type="ECO:0000256" key="6">
    <source>
        <dbReference type="HAMAP-Rule" id="MF_01265"/>
    </source>
</evidence>
<evidence type="ECO:0000259" key="8">
    <source>
        <dbReference type="Pfam" id="PF03447"/>
    </source>
</evidence>
<comment type="function">
    <text evidence="6">Specifically catalyzes the NAD or NADP-dependent dehydrogenation of L-aspartate to iminoaspartate.</text>
</comment>
<dbReference type="Proteomes" id="UP001242480">
    <property type="component" value="Unassembled WGS sequence"/>
</dbReference>
<gene>
    <name evidence="6" type="primary">nadX</name>
    <name evidence="9" type="ORF">QO011_000902</name>
</gene>
<accession>A0ABU0J0W7</accession>
<sequence length="272" mass="27278">MQSTPFRTPSPRVAVIGAGAMALALAAGLAGGDPPLRIGAVLARRPPAAPAFDGMAVCADAAGLLAWGPDLVVECAGHGAMRDLVPACLAAGVDCIIASVGALAEPAVLADVRAAAERGRARLVVPAGALGGLDALAAARLAGLTAVTYRGSKPPAAWKGTPAEEACDLDALERPAIVFEGSAAEAAARFPRNANVTAALALAGLGPEATRVTLVADPGLVANTHRIEAEGAFGRFVFETENRALPDNPRTSLLAALSLQHAVLNHVAPLIP</sequence>
<keyword evidence="3 6" id="KW-0521">NADP</keyword>
<feature type="binding site" evidence="6">
    <location>
        <position position="195"/>
    </location>
    <ligand>
        <name>NAD(+)</name>
        <dbReference type="ChEBI" id="CHEBI:57540"/>
    </ligand>
</feature>
<evidence type="ECO:0000313" key="9">
    <source>
        <dbReference type="EMBL" id="MDQ0467907.1"/>
    </source>
</evidence>
<dbReference type="PIRSF" id="PIRSF005227">
    <property type="entry name" value="Asp_dh_NAD_syn"/>
    <property type="match status" value="1"/>
</dbReference>
<dbReference type="EC" id="1.4.1.21" evidence="6"/>
<dbReference type="PANTHER" id="PTHR31873:SF6">
    <property type="entry name" value="ASPARTATE DEHYDROGENASE DOMAIN-CONTAINING PROTEIN"/>
    <property type="match status" value="1"/>
</dbReference>
<comment type="similarity">
    <text evidence="1 6">Belongs to the L-aspartate dehydrogenase family.</text>
</comment>
<dbReference type="EMBL" id="JAUSVX010000001">
    <property type="protein sequence ID" value="MDQ0467907.1"/>
    <property type="molecule type" value="Genomic_DNA"/>
</dbReference>
<dbReference type="NCBIfam" id="NF009828">
    <property type="entry name" value="PRK13303.1-3"/>
    <property type="match status" value="1"/>
</dbReference>
<evidence type="ECO:0000256" key="1">
    <source>
        <dbReference type="ARBA" id="ARBA00008331"/>
    </source>
</evidence>
<keyword evidence="5 6" id="KW-0520">NAD</keyword>
<evidence type="ECO:0000256" key="5">
    <source>
        <dbReference type="ARBA" id="ARBA00023027"/>
    </source>
</evidence>
<dbReference type="NCBIfam" id="NF009827">
    <property type="entry name" value="PRK13303.1-2"/>
    <property type="match status" value="1"/>
</dbReference>
<dbReference type="InterPro" id="IPR036291">
    <property type="entry name" value="NAD(P)-bd_dom_sf"/>
</dbReference>
<dbReference type="RefSeq" id="WP_307268228.1">
    <property type="nucleotide sequence ID" value="NZ_JAUSVX010000001.1"/>
</dbReference>
<dbReference type="Gene3D" id="3.40.50.720">
    <property type="entry name" value="NAD(P)-binding Rossmann-like Domain"/>
    <property type="match status" value="1"/>
</dbReference>